<sequence length="645" mass="73325">MGMWSWIKKKSIGAFTPVYPIISIGRDIIDLLKGGKTGALEEGMFRSENVYPVVRIILDKAKACPWRLYEINNAQKGAFDYYLSYRHKSEHFVKEREYKKKALKEIEENPILDLLNKPNAYQTRSQFFEDLLGFYNTLGECFIYADMPLRGINAGKPVALYSLPAHLVEPVYSFDYKNPIKHYDFSFDGKPVSIDPSRILHIKKWNPLYNFNGGGLHSIAPIEVARDLINRGKANQTAQTKAFINGGSAFLISSEAPNDTFEGMNQEQLDLLNDRIKERIQGAENYGTITATNAPVKVQKVGDSVTDLKLLEADKEDLRKVCAIFNVDPILVGLKDGAKYDNQEGAYKALVTQVIMPQHNDIADGLNNWLLPKFFKESGNKYFLEADSKFYPELQPDTKLIKDVYGSGGFTYNEFRSELGWDKHIDPVADMILVATNVKPTSMEMLQQSQQNQVNRQSNTAVNQNTDNKNKSINNVKAEILKGCLMFYPDIDINEWVNGIRKLVPNHIVDEYEFEPHLTVLYGFDDTKMNTDKLSSLVNDFIKSNPISIKADRIGLFSNEKDVIKINVEDLNGNLTRLNKLVKTKFEYQNDYPDYKPHITIAYTKKGSGAYLDGSLIDLKDYGLKDMNRGVYKYSNSDKEKVIIS</sequence>
<accession>A0A654D8E6</accession>
<name>A0A654D8E6_SPHMU</name>
<reference evidence="1 2" key="1">
    <citation type="submission" date="2019-10" db="EMBL/GenBank/DDBJ databases">
        <authorList>
            <person name="Karimi E."/>
        </authorList>
    </citation>
    <scope>NUCLEOTIDE SEQUENCE [LARGE SCALE GENOMIC DNA]</scope>
    <source>
        <strain evidence="1">Sphingobacterium sp. 8BC</strain>
    </source>
</reference>
<dbReference type="SUPFAM" id="SSF55144">
    <property type="entry name" value="LigT-like"/>
    <property type="match status" value="1"/>
</dbReference>
<dbReference type="InterPro" id="IPR009097">
    <property type="entry name" value="Cyclic_Pdiesterase"/>
</dbReference>
<gene>
    <name evidence="1" type="ORF">SPHINGO8BC_51433</name>
</gene>
<dbReference type="Pfam" id="PF04860">
    <property type="entry name" value="Phage_portal"/>
    <property type="match status" value="1"/>
</dbReference>
<proteinExistence type="predicted"/>
<organism evidence="1 2">
    <name type="scientific">Sphingobacterium multivorum</name>
    <dbReference type="NCBI Taxonomy" id="28454"/>
    <lineage>
        <taxon>Bacteria</taxon>
        <taxon>Pseudomonadati</taxon>
        <taxon>Bacteroidota</taxon>
        <taxon>Sphingobacteriia</taxon>
        <taxon>Sphingobacteriales</taxon>
        <taxon>Sphingobacteriaceae</taxon>
        <taxon>Sphingobacterium</taxon>
    </lineage>
</organism>
<dbReference type="RefSeq" id="WP_159332832.1">
    <property type="nucleotide sequence ID" value="NZ_LR733857.1"/>
</dbReference>
<dbReference type="AlphaFoldDB" id="A0A654D8E6"/>
<evidence type="ECO:0000313" key="1">
    <source>
        <dbReference type="EMBL" id="VXC99136.1"/>
    </source>
</evidence>
<dbReference type="Pfam" id="PF13563">
    <property type="entry name" value="2_5_RNA_ligase2"/>
    <property type="match status" value="1"/>
</dbReference>
<dbReference type="Proteomes" id="UP000432350">
    <property type="component" value="Unassembled WGS sequence"/>
</dbReference>
<protein>
    <submittedName>
        <fullName evidence="1">HK97 family phage portal protein (Modular protein)</fullName>
    </submittedName>
</protein>
<dbReference type="EMBL" id="CABWMV010000024">
    <property type="protein sequence ID" value="VXC99136.1"/>
    <property type="molecule type" value="Genomic_DNA"/>
</dbReference>
<dbReference type="Gene3D" id="3.90.1140.10">
    <property type="entry name" value="Cyclic phosphodiesterase"/>
    <property type="match status" value="1"/>
</dbReference>
<evidence type="ECO:0000313" key="2">
    <source>
        <dbReference type="Proteomes" id="UP000432350"/>
    </source>
</evidence>
<dbReference type="InterPro" id="IPR006944">
    <property type="entry name" value="Phage/GTA_portal"/>
</dbReference>